<dbReference type="Proteomes" id="UP000188318">
    <property type="component" value="Unassembled WGS sequence"/>
</dbReference>
<organism evidence="1 2">
    <name type="scientific">Aspergillus carbonarius (strain ITEM 5010)</name>
    <dbReference type="NCBI Taxonomy" id="602072"/>
    <lineage>
        <taxon>Eukaryota</taxon>
        <taxon>Fungi</taxon>
        <taxon>Dikarya</taxon>
        <taxon>Ascomycota</taxon>
        <taxon>Pezizomycotina</taxon>
        <taxon>Eurotiomycetes</taxon>
        <taxon>Eurotiomycetidae</taxon>
        <taxon>Eurotiales</taxon>
        <taxon>Aspergillaceae</taxon>
        <taxon>Aspergillus</taxon>
        <taxon>Aspergillus subgen. Circumdati</taxon>
    </lineage>
</organism>
<dbReference type="AlphaFoldDB" id="A0A1R3RBW4"/>
<dbReference type="EMBL" id="KV907509">
    <property type="protein sequence ID" value="OOF91968.1"/>
    <property type="molecule type" value="Genomic_DNA"/>
</dbReference>
<gene>
    <name evidence="1" type="ORF">ASPCADRAFT_56595</name>
</gene>
<name>A0A1R3RBW4_ASPC5</name>
<proteinExistence type="predicted"/>
<dbReference type="OrthoDB" id="4358152at2759"/>
<accession>A0A1R3RBW4</accession>
<reference evidence="2" key="1">
    <citation type="journal article" date="2017" name="Genome Biol.">
        <title>Comparative genomics reveals high biological diversity and specific adaptations in the industrially and medically important fungal genus Aspergillus.</title>
        <authorList>
            <person name="de Vries R.P."/>
            <person name="Riley R."/>
            <person name="Wiebenga A."/>
            <person name="Aguilar-Osorio G."/>
            <person name="Amillis S."/>
            <person name="Uchima C.A."/>
            <person name="Anderluh G."/>
            <person name="Asadollahi M."/>
            <person name="Askin M."/>
            <person name="Barry K."/>
            <person name="Battaglia E."/>
            <person name="Bayram O."/>
            <person name="Benocci T."/>
            <person name="Braus-Stromeyer S.A."/>
            <person name="Caldana C."/>
            <person name="Canovas D."/>
            <person name="Cerqueira G.C."/>
            <person name="Chen F."/>
            <person name="Chen W."/>
            <person name="Choi C."/>
            <person name="Clum A."/>
            <person name="Dos Santos R.A."/>
            <person name="Damasio A.R."/>
            <person name="Diallinas G."/>
            <person name="Emri T."/>
            <person name="Fekete E."/>
            <person name="Flipphi M."/>
            <person name="Freyberg S."/>
            <person name="Gallo A."/>
            <person name="Gournas C."/>
            <person name="Habgood R."/>
            <person name="Hainaut M."/>
            <person name="Harispe M.L."/>
            <person name="Henrissat B."/>
            <person name="Hilden K.S."/>
            <person name="Hope R."/>
            <person name="Hossain A."/>
            <person name="Karabika E."/>
            <person name="Karaffa L."/>
            <person name="Karanyi Z."/>
            <person name="Krasevec N."/>
            <person name="Kuo A."/>
            <person name="Kusch H."/>
            <person name="LaButti K."/>
            <person name="Lagendijk E.L."/>
            <person name="Lapidus A."/>
            <person name="Levasseur A."/>
            <person name="Lindquist E."/>
            <person name="Lipzen A."/>
            <person name="Logrieco A.F."/>
            <person name="MacCabe A."/>
            <person name="Maekelae M.R."/>
            <person name="Malavazi I."/>
            <person name="Melin P."/>
            <person name="Meyer V."/>
            <person name="Mielnichuk N."/>
            <person name="Miskei M."/>
            <person name="Molnar A.P."/>
            <person name="Mule G."/>
            <person name="Ngan C.Y."/>
            <person name="Orejas M."/>
            <person name="Orosz E."/>
            <person name="Ouedraogo J.P."/>
            <person name="Overkamp K.M."/>
            <person name="Park H.-S."/>
            <person name="Perrone G."/>
            <person name="Piumi F."/>
            <person name="Punt P.J."/>
            <person name="Ram A.F."/>
            <person name="Ramon A."/>
            <person name="Rauscher S."/>
            <person name="Record E."/>
            <person name="Riano-Pachon D.M."/>
            <person name="Robert V."/>
            <person name="Roehrig J."/>
            <person name="Ruller R."/>
            <person name="Salamov A."/>
            <person name="Salih N.S."/>
            <person name="Samson R.A."/>
            <person name="Sandor E."/>
            <person name="Sanguinetti M."/>
            <person name="Schuetze T."/>
            <person name="Sepcic K."/>
            <person name="Shelest E."/>
            <person name="Sherlock G."/>
            <person name="Sophianopoulou V."/>
            <person name="Squina F.M."/>
            <person name="Sun H."/>
            <person name="Susca A."/>
            <person name="Todd R.B."/>
            <person name="Tsang A."/>
            <person name="Unkles S.E."/>
            <person name="van de Wiele N."/>
            <person name="van Rossen-Uffink D."/>
            <person name="Oliveira J.V."/>
            <person name="Vesth T.C."/>
            <person name="Visser J."/>
            <person name="Yu J.-H."/>
            <person name="Zhou M."/>
            <person name="Andersen M.R."/>
            <person name="Archer D.B."/>
            <person name="Baker S.E."/>
            <person name="Benoit I."/>
            <person name="Brakhage A.A."/>
            <person name="Braus G.H."/>
            <person name="Fischer R."/>
            <person name="Frisvad J.C."/>
            <person name="Goldman G.H."/>
            <person name="Houbraken J."/>
            <person name="Oakley B."/>
            <person name="Pocsi I."/>
            <person name="Scazzocchio C."/>
            <person name="Seiboth B."/>
            <person name="vanKuyk P.A."/>
            <person name="Wortman J."/>
            <person name="Dyer P.S."/>
            <person name="Grigoriev I.V."/>
        </authorList>
    </citation>
    <scope>NUCLEOTIDE SEQUENCE [LARGE SCALE GENOMIC DNA]</scope>
    <source>
        <strain evidence="2">ITEM 5010</strain>
    </source>
</reference>
<dbReference type="VEuPathDB" id="FungiDB:ASPCADRAFT_56595"/>
<dbReference type="STRING" id="602072.A0A1R3RBW4"/>
<sequence>MIQGGHPDIFGTLPFAIRAIILIYLEDLASVYSAYLASPAIFHLMHEYDTGRRVIEKIMDLSLSNDIKILIRKFVRLRYDHPMPSLNCFIDEYIKRTTEYACLPRGLPVSAICDILAASSTVRYIAHDGMHEMLDRCNYLQLHRLKRPASGYLRNIYEMSTAEGAEYFPIPKPDWERYQHRDAGPPTIVEEQMAMRAIWQVFIIWELRNAVTTRRWVWPASDIWKLQDMHFDLIWQHALSPGVVEQSQTMADCACMFPWLKIPSETSSSGAETLHSSRNRYRTVKALAHVESWKPSCDCALPSADLIKQSLNFDDNIPGYSYVITNLSPIKTSPCRYVEFRSHRRFGFAIWGQKRLEALGLLYPKTGAPEMPQCPRSEADQLVRWRSVLDERDWQYIEQKRMCIWPGIELTSFESPT</sequence>
<keyword evidence="2" id="KW-1185">Reference proteome</keyword>
<evidence type="ECO:0000313" key="2">
    <source>
        <dbReference type="Proteomes" id="UP000188318"/>
    </source>
</evidence>
<evidence type="ECO:0000313" key="1">
    <source>
        <dbReference type="EMBL" id="OOF91968.1"/>
    </source>
</evidence>
<protein>
    <submittedName>
        <fullName evidence="1">Uncharacterized protein</fullName>
    </submittedName>
</protein>